<name>A0AAD7UJ00_9STRA</name>
<protein>
    <recommendedName>
        <fullName evidence="5">G8 domain-containing protein</fullName>
    </recommendedName>
</protein>
<dbReference type="Pfam" id="PF24606">
    <property type="entry name" value="CEMIP_beta-hel"/>
    <property type="match status" value="1"/>
</dbReference>
<proteinExistence type="inferred from homology"/>
<reference evidence="6" key="1">
    <citation type="submission" date="2023-01" db="EMBL/GenBank/DDBJ databases">
        <title>Metagenome sequencing of chrysophaentin producing Chrysophaeum taylorii.</title>
        <authorList>
            <person name="Davison J."/>
            <person name="Bewley C."/>
        </authorList>
    </citation>
    <scope>NUCLEOTIDE SEQUENCE</scope>
    <source>
        <strain evidence="6">NIES-1699</strain>
    </source>
</reference>
<keyword evidence="7" id="KW-1185">Reference proteome</keyword>
<dbReference type="Pfam" id="PF10162">
    <property type="entry name" value="G8"/>
    <property type="match status" value="1"/>
</dbReference>
<evidence type="ECO:0000256" key="4">
    <source>
        <dbReference type="SAM" id="SignalP"/>
    </source>
</evidence>
<evidence type="ECO:0000256" key="1">
    <source>
        <dbReference type="ARBA" id="ARBA00023180"/>
    </source>
</evidence>
<evidence type="ECO:0000256" key="2">
    <source>
        <dbReference type="ARBA" id="ARBA00038413"/>
    </source>
</evidence>
<dbReference type="InterPro" id="IPR055401">
    <property type="entry name" value="CEMIP_beta-hel_dom"/>
</dbReference>
<gene>
    <name evidence="6" type="ORF">CTAYLR_009564</name>
</gene>
<evidence type="ECO:0000259" key="5">
    <source>
        <dbReference type="PROSITE" id="PS51484"/>
    </source>
</evidence>
<dbReference type="SMART" id="SM01225">
    <property type="entry name" value="G8"/>
    <property type="match status" value="1"/>
</dbReference>
<evidence type="ECO:0000313" key="7">
    <source>
        <dbReference type="Proteomes" id="UP001230188"/>
    </source>
</evidence>
<feature type="compositionally biased region" description="Polar residues" evidence="3">
    <location>
        <begin position="1320"/>
        <end position="1336"/>
    </location>
</feature>
<dbReference type="PROSITE" id="PS51257">
    <property type="entry name" value="PROKAR_LIPOPROTEIN"/>
    <property type="match status" value="1"/>
</dbReference>
<keyword evidence="1" id="KW-0325">Glycoprotein</keyword>
<dbReference type="InterPro" id="IPR019316">
    <property type="entry name" value="G8_domain"/>
</dbReference>
<feature type="signal peptide" evidence="4">
    <location>
        <begin position="1"/>
        <end position="21"/>
    </location>
</feature>
<dbReference type="PROSITE" id="PS51484">
    <property type="entry name" value="G8"/>
    <property type="match status" value="1"/>
</dbReference>
<feature type="domain" description="G8" evidence="5">
    <location>
        <begin position="84"/>
        <end position="205"/>
    </location>
</feature>
<evidence type="ECO:0000256" key="3">
    <source>
        <dbReference type="SAM" id="MobiDB-lite"/>
    </source>
</evidence>
<organism evidence="6 7">
    <name type="scientific">Chrysophaeum taylorii</name>
    <dbReference type="NCBI Taxonomy" id="2483200"/>
    <lineage>
        <taxon>Eukaryota</taxon>
        <taxon>Sar</taxon>
        <taxon>Stramenopiles</taxon>
        <taxon>Ochrophyta</taxon>
        <taxon>Pelagophyceae</taxon>
        <taxon>Pelagomonadales</taxon>
        <taxon>Pelagomonadaceae</taxon>
        <taxon>Chrysophaeum</taxon>
    </lineage>
</organism>
<dbReference type="EMBL" id="JAQMWT010000249">
    <property type="protein sequence ID" value="KAJ8606766.1"/>
    <property type="molecule type" value="Genomic_DNA"/>
</dbReference>
<dbReference type="InterPro" id="IPR052334">
    <property type="entry name" value="G8_domain-comF-like"/>
</dbReference>
<comment type="similarity">
    <text evidence="2">Belongs to the comF family.</text>
</comment>
<comment type="caution">
    <text evidence="6">The sequence shown here is derived from an EMBL/GenBank/DDBJ whole genome shotgun (WGS) entry which is preliminary data.</text>
</comment>
<accession>A0AAD7UJ00</accession>
<feature type="chain" id="PRO_5042213933" description="G8 domain-containing protein" evidence="4">
    <location>
        <begin position="22"/>
        <end position="1687"/>
    </location>
</feature>
<dbReference type="PANTHER" id="PTHR47687">
    <property type="entry name" value="G8 DOMAIN-CONTAINING PROTEIN DDB_G0288475-RELATED"/>
    <property type="match status" value="1"/>
</dbReference>
<sequence length="1687" mass="182265">MRHIIISFVVAAQGLAACTNGNPPPAYPASPPQDSSIASPRGQTVIAREKNSIVVDLGHPGNQYFDGQATSCPHDAPGLTDFEAVADASNNAAVTLPENTKVLLTSCSIPEGVVLGKITIPASSELIFADEDIELNAKGISVEGALRVGSESCRMRSSITITLHGSRPPDISTTQAEWMKGIDVDGGVLEIHGAEFYHAWSRLATTAHEGDKMLLIQDEVNWEAGMRVVVTTSQLRDARDWHQNEVSTIDKVRSASHLAPGATAVYLTTALKYDHWASEEYQAEVGLLSRRIKIQGDDASEPTDATPSSCANSDYASFPCENHNTGFGGHVIIRNAGAIGRISGTEFFRMGQTNFEGRYPLHWHLTGDAPDSYVRDSSIARSFFKCITLHGANKVRASRNVAFDVIGHCFYLEDGVEEDNVIEYNLAAHVHVIGLPPGAGGTDQNLEVERTSDTRSNPADSVASGFYISNRKNYVRGNAAVGGFAGFHFPVFEQALGVHGHDGPYKSDIIPLATYTYEFDGNSCRSSGYWWGHAACLYLGGVLRETTNSVREYFPGREAKLSPCEKNTNGCPQTPESGCTGEWPMGCMAYIEITNFKAAMMRAGIVTWGERARLRYVEIHDILVGPTVELFGDNTVENMVVTCRTDNFPAYPPSCDLTSKVKTFVPSEGGLLEGSECTSFDRHPWQKRGYAFTWYDASMNTALAGVDVRKCDPSTWPQCENECQSSSLFRSLNVGNTHTPEWQALTADFTFDSTENLETYVHNFGNRDDAWISGRKVAWIDATGGVCGTSWGQSIIGSNFQVGDWFKLYDQCVLLGQNSDMWCCQANNQWLAHLEIDWGDNGACPKQGNCPTIGYVAKSGDTNLELNGRPVTKQAEIVGPVPGVDSDLGYVWYLALDNGAPVELALSKLQVHHDAVLVVAITYPAGTSFDITMNANGGCKRDWLCTYQYERATSLEALAQRKPQYYVDGDTLFVRIIQRRKNQLAPTNQWDDETRVALFTNDYLRRVRSRDWGIPYRFDNPTVTIKADCPKSGKYCNGGKMPVNIPGFMWDGDSGVNKLPLPPAPTEPSLAPAFNPVDDGQSCRAIVDGDPNNEKDGRCPNSVFSDNDDPDILYAAEDDVVAGVRCCNGDLGSSECDTSCELVSFAEAKQRCVAKGNGWDLCTSDQVYDGQTKATGCNYDGVHVWTKTLGTCSSSQSRPSPKPTPSSVSCRAIVDGDPNNEKDGRCPNSVFSDNDDPDILYAAEDDVVAGVRCCNGDQGSSECDTSCELVSFAEAKQRCVAKGNGWDLCTSDQVYDGQTKATGCNYDGVHVWTKTLGTCASSQSRPSPKPTPSSVSCRAIVDGDPNNEKDGRCPNSVFSDNDDPDILYAAEDDVVAGVRCCNGDQGSSECDTSCELVSFAEAKQRCVAKGNGWDLCTSDQVYDGQTKATGCNYDGVHVWTKTFGTCTWTPAPSPASCRAIVDGNANGENNDLCPSALYLDEDEPDILYAAEDDVVAGVRCCNGDQGSSECDTSCELVSFAEAEQRCVAKGAGWDLCTSDQVYSGQTKGTGCSYDGLHVWTKTTGSCPPPGSGPTPESCRAIVDGNPNGENNELCPDGIFLDEDDPDILYAHEDDAVAGVRCCNGDEGSSECDAPCELVSFSEAKQRCAAKGSGWGLCTSTQVYDGQTKGTGCSYDGLHVWTKTTGTC</sequence>
<feature type="region of interest" description="Disordered" evidence="3">
    <location>
        <begin position="1320"/>
        <end position="1339"/>
    </location>
</feature>
<dbReference type="Proteomes" id="UP001230188">
    <property type="component" value="Unassembled WGS sequence"/>
</dbReference>
<dbReference type="PANTHER" id="PTHR47687:SF4">
    <property type="entry name" value="G8 DOMAIN-CONTAINING PROTEIN DDB_G0286311-RELATED"/>
    <property type="match status" value="1"/>
</dbReference>
<keyword evidence="4" id="KW-0732">Signal</keyword>
<evidence type="ECO:0000313" key="6">
    <source>
        <dbReference type="EMBL" id="KAJ8606766.1"/>
    </source>
</evidence>